<evidence type="ECO:0000313" key="3">
    <source>
        <dbReference type="Proteomes" id="UP000241118"/>
    </source>
</evidence>
<dbReference type="Gene3D" id="1.10.3300.10">
    <property type="entry name" value="Jann2411-like domain"/>
    <property type="match status" value="1"/>
</dbReference>
<name>A0A2P8I2T7_SACCR</name>
<organism evidence="2 3">
    <name type="scientific">Saccharothrix carnea</name>
    <dbReference type="NCBI Taxonomy" id="1280637"/>
    <lineage>
        <taxon>Bacteria</taxon>
        <taxon>Bacillati</taxon>
        <taxon>Actinomycetota</taxon>
        <taxon>Actinomycetes</taxon>
        <taxon>Pseudonocardiales</taxon>
        <taxon>Pseudonocardiaceae</taxon>
        <taxon>Saccharothrix</taxon>
    </lineage>
</organism>
<keyword evidence="3" id="KW-1185">Reference proteome</keyword>
<dbReference type="RefSeq" id="WP_106618599.1">
    <property type="nucleotide sequence ID" value="NZ_PYAX01000011.1"/>
</dbReference>
<proteinExistence type="predicted"/>
<dbReference type="AlphaFoldDB" id="A0A2P8I2T7"/>
<dbReference type="Pfam" id="PF11706">
    <property type="entry name" value="zf-CGNR"/>
    <property type="match status" value="1"/>
</dbReference>
<dbReference type="SUPFAM" id="SSF160904">
    <property type="entry name" value="Jann2411-like"/>
    <property type="match status" value="1"/>
</dbReference>
<dbReference type="Proteomes" id="UP000241118">
    <property type="component" value="Unassembled WGS sequence"/>
</dbReference>
<evidence type="ECO:0000259" key="1">
    <source>
        <dbReference type="Pfam" id="PF11706"/>
    </source>
</evidence>
<dbReference type="InterPro" id="IPR010852">
    <property type="entry name" value="ABATE"/>
</dbReference>
<dbReference type="PANTHER" id="PTHR35525:SF3">
    <property type="entry name" value="BLL6575 PROTEIN"/>
    <property type="match status" value="1"/>
</dbReference>
<dbReference type="Pfam" id="PF07336">
    <property type="entry name" value="ABATE"/>
    <property type="match status" value="1"/>
</dbReference>
<feature type="domain" description="Zinc finger CGNR" evidence="1">
    <location>
        <begin position="141"/>
        <end position="183"/>
    </location>
</feature>
<reference evidence="2 3" key="1">
    <citation type="submission" date="2018-03" db="EMBL/GenBank/DDBJ databases">
        <title>Genomic Encyclopedia of Type Strains, Phase III (KMG-III): the genomes of soil and plant-associated and newly described type strains.</title>
        <authorList>
            <person name="Whitman W."/>
        </authorList>
    </citation>
    <scope>NUCLEOTIDE SEQUENCE [LARGE SCALE GENOMIC DNA]</scope>
    <source>
        <strain evidence="2 3">CGMCC 4.7097</strain>
    </source>
</reference>
<dbReference type="InterPro" id="IPR021005">
    <property type="entry name" value="Znf_CGNR"/>
</dbReference>
<accession>A0A2P8I2T7</accession>
<comment type="caution">
    <text evidence="2">The sequence shown here is derived from an EMBL/GenBank/DDBJ whole genome shotgun (WGS) entry which is preliminary data.</text>
</comment>
<dbReference type="EMBL" id="PYAX01000011">
    <property type="protein sequence ID" value="PSL52780.1"/>
    <property type="molecule type" value="Genomic_DNA"/>
</dbReference>
<dbReference type="PANTHER" id="PTHR35525">
    <property type="entry name" value="BLL6575 PROTEIN"/>
    <property type="match status" value="1"/>
</dbReference>
<gene>
    <name evidence="2" type="ORF">B0I31_11167</name>
</gene>
<dbReference type="OrthoDB" id="3211108at2"/>
<dbReference type="InterPro" id="IPR023286">
    <property type="entry name" value="ABATE_dom_sf"/>
</dbReference>
<sequence length="188" mass="20842">MLGADDAVAGALLARGWPARPLVDQSLGIDLLNTRYLIGGVLYDLLDHDDLTGAWLADRELESARPVPRQPLREARDAVVAVIADPADHAALNALLEHGRLRLAVDGRGRVEHDDVADPRWRAAWACLRDFVAVREAAPDRVRKCANPECVLHFQDVSRTGRRLWCSMTACGNRLKARRHHSRVRGTP</sequence>
<evidence type="ECO:0000313" key="2">
    <source>
        <dbReference type="EMBL" id="PSL52780.1"/>
    </source>
</evidence>
<protein>
    <submittedName>
        <fullName evidence="2">Putative RNA-binding Zn ribbon-like protein</fullName>
    </submittedName>
</protein>